<evidence type="ECO:0000256" key="2">
    <source>
        <dbReference type="SAM" id="Phobius"/>
    </source>
</evidence>
<keyword evidence="2" id="KW-0812">Transmembrane</keyword>
<proteinExistence type="predicted"/>
<feature type="transmembrane region" description="Helical" evidence="2">
    <location>
        <begin position="7"/>
        <end position="32"/>
    </location>
</feature>
<feature type="region of interest" description="Disordered" evidence="1">
    <location>
        <begin position="266"/>
        <end position="333"/>
    </location>
</feature>
<accession>A0A0N4ZVD4</accession>
<organism evidence="3 4">
    <name type="scientific">Parastrongyloides trichosuri</name>
    <name type="common">Possum-specific nematode worm</name>
    <dbReference type="NCBI Taxonomy" id="131310"/>
    <lineage>
        <taxon>Eukaryota</taxon>
        <taxon>Metazoa</taxon>
        <taxon>Ecdysozoa</taxon>
        <taxon>Nematoda</taxon>
        <taxon>Chromadorea</taxon>
        <taxon>Rhabditida</taxon>
        <taxon>Tylenchina</taxon>
        <taxon>Panagrolaimomorpha</taxon>
        <taxon>Strongyloidoidea</taxon>
        <taxon>Strongyloididae</taxon>
        <taxon>Parastrongyloides</taxon>
    </lineage>
</organism>
<evidence type="ECO:0000313" key="4">
    <source>
        <dbReference type="WBParaSite" id="PTRK_0001253900.1"/>
    </source>
</evidence>
<dbReference type="AlphaFoldDB" id="A0A0N4ZVD4"/>
<keyword evidence="3" id="KW-1185">Reference proteome</keyword>
<feature type="transmembrane region" description="Helical" evidence="2">
    <location>
        <begin position="147"/>
        <end position="171"/>
    </location>
</feature>
<keyword evidence="2" id="KW-1133">Transmembrane helix</keyword>
<dbReference type="WBParaSite" id="PTRK_0001253900.1">
    <property type="protein sequence ID" value="PTRK_0001253900.1"/>
    <property type="gene ID" value="PTRK_0001253900"/>
</dbReference>
<feature type="transmembrane region" description="Helical" evidence="2">
    <location>
        <begin position="230"/>
        <end position="254"/>
    </location>
</feature>
<sequence length="333" mass="36706">MGSKITSCLAAIISLILLTLGLTILILGVFLFTGDGIFSGRVSVQDIDYITILRLVDIEELLAKNQKYHVQVLNSNKNDIKKGMIQIESGCMVYDITKKEFLEALKEKKTPKFGITYDNQIKIAKEVGSNELVNICDFTKGYKILMAGYITAIVVCVLLQLVISGLTIGTICGCCARFNVPKIIVIMSFVTVLLSTFCVVLEIIKRKTFHSFMGLDENTYSKYNLPKKNINWTILLGSLTIITSNLSFLILMCFASSQRKREINNGNYKSSKYKSKNLPTKKSSSISTSKSGKIGTQSSSKSNIKSGKITTFSTQKSSTTPISAKGSQDDNNN</sequence>
<keyword evidence="2" id="KW-0472">Membrane</keyword>
<name>A0A0N4ZVD4_PARTI</name>
<reference evidence="4" key="1">
    <citation type="submission" date="2017-02" db="UniProtKB">
        <authorList>
            <consortium name="WormBaseParasite"/>
        </authorList>
    </citation>
    <scope>IDENTIFICATION</scope>
</reference>
<evidence type="ECO:0000256" key="1">
    <source>
        <dbReference type="SAM" id="MobiDB-lite"/>
    </source>
</evidence>
<evidence type="ECO:0000313" key="3">
    <source>
        <dbReference type="Proteomes" id="UP000038045"/>
    </source>
</evidence>
<feature type="transmembrane region" description="Helical" evidence="2">
    <location>
        <begin position="183"/>
        <end position="204"/>
    </location>
</feature>
<feature type="compositionally biased region" description="Low complexity" evidence="1">
    <location>
        <begin position="266"/>
        <end position="309"/>
    </location>
</feature>
<dbReference type="Proteomes" id="UP000038045">
    <property type="component" value="Unplaced"/>
</dbReference>
<protein>
    <submittedName>
        <fullName evidence="4">Col_cuticle_N domain-containing protein</fullName>
    </submittedName>
</protein>
<feature type="compositionally biased region" description="Polar residues" evidence="1">
    <location>
        <begin position="310"/>
        <end position="333"/>
    </location>
</feature>